<dbReference type="InterPro" id="IPR007915">
    <property type="entry name" value="TMEM258/Ost5"/>
</dbReference>
<feature type="transmembrane region" description="Helical" evidence="6">
    <location>
        <begin position="12"/>
        <end position="33"/>
    </location>
</feature>
<keyword evidence="9" id="KW-1185">Reference proteome</keyword>
<dbReference type="PANTHER" id="PTHR13636">
    <property type="entry name" value="TRANSMEMBRANE PROTEIN 258"/>
    <property type="match status" value="1"/>
</dbReference>
<evidence type="ECO:0000313" key="8">
    <source>
        <dbReference type="EMBL" id="VFT92583.1"/>
    </source>
</evidence>
<keyword evidence="5 6" id="KW-0472">Membrane</keyword>
<evidence type="ECO:0000256" key="4">
    <source>
        <dbReference type="ARBA" id="ARBA00022989"/>
    </source>
</evidence>
<dbReference type="GO" id="GO:0008250">
    <property type="term" value="C:oligosaccharyltransferase complex"/>
    <property type="evidence" value="ECO:0007669"/>
    <property type="project" value="UniProtKB-UniRule"/>
</dbReference>
<proteinExistence type="inferred from homology"/>
<dbReference type="Proteomes" id="UP000332933">
    <property type="component" value="Unassembled WGS sequence"/>
</dbReference>
<comment type="function">
    <text evidence="6">Subunit of the oligosaccharyl transferase (OST) complex that catalyzes the initial transfer of a defined glycan (Glc(3)Man(9)GlcNAc(2) in eukaryotes) from the lipid carrier dolichol-pyrophosphate to an asparagine residue within an Asn-X-Ser/Thr consensus motif in nascent polypeptide chains, the first step in protein N-glycosylation. N-glycosylation occurs cotranslationally and the complex associates with the Sec61 complex at the channel-forming translocon complex that mediates protein translocation across the endoplasmic reticulum (ER). All subunits are required for a maximal enzyme activity.</text>
</comment>
<evidence type="ECO:0000313" key="7">
    <source>
        <dbReference type="EMBL" id="KAF0693201.1"/>
    </source>
</evidence>
<comment type="subunit">
    <text evidence="6">Component of the oligosaccharyltransferase (OST) complex.</text>
</comment>
<evidence type="ECO:0000313" key="9">
    <source>
        <dbReference type="Proteomes" id="UP000332933"/>
    </source>
</evidence>
<dbReference type="EMBL" id="VJMH01005755">
    <property type="protein sequence ID" value="KAF0693201.1"/>
    <property type="molecule type" value="Genomic_DNA"/>
</dbReference>
<dbReference type="GO" id="GO:0006487">
    <property type="term" value="P:protein N-linked glycosylation"/>
    <property type="evidence" value="ECO:0007669"/>
    <property type="project" value="UniProtKB-UniRule"/>
</dbReference>
<sequence>MEFPYASPVPVASYGLLAALLSIIGLVFMAAFFTKGVSAQKNILVELVFAALASFFLGTGSLFLLLWAGVYV</sequence>
<name>A0A485L6X0_9STRA</name>
<protein>
    <recommendedName>
        <fullName evidence="6">Dolichyl-diphosphooligosaccharide-protein glycosyltransferase subunit OST5</fullName>
    </recommendedName>
</protein>
<evidence type="ECO:0000256" key="2">
    <source>
        <dbReference type="ARBA" id="ARBA00009825"/>
    </source>
</evidence>
<dbReference type="EMBL" id="CAADRA010005776">
    <property type="protein sequence ID" value="VFT92583.1"/>
    <property type="molecule type" value="Genomic_DNA"/>
</dbReference>
<dbReference type="AlphaFoldDB" id="A0A485L6X0"/>
<dbReference type="Pfam" id="PF05251">
    <property type="entry name" value="Ost5"/>
    <property type="match status" value="1"/>
</dbReference>
<organism evidence="8 9">
    <name type="scientific">Aphanomyces stellatus</name>
    <dbReference type="NCBI Taxonomy" id="120398"/>
    <lineage>
        <taxon>Eukaryota</taxon>
        <taxon>Sar</taxon>
        <taxon>Stramenopiles</taxon>
        <taxon>Oomycota</taxon>
        <taxon>Saprolegniomycetes</taxon>
        <taxon>Saprolegniales</taxon>
        <taxon>Verrucalvaceae</taxon>
        <taxon>Aphanomyces</taxon>
    </lineage>
</organism>
<gene>
    <name evidence="8" type="primary">Aste57867_15795</name>
    <name evidence="7" type="ORF">As57867_015739</name>
    <name evidence="8" type="ORF">ASTE57867_15795</name>
</gene>
<comment type="subcellular location">
    <subcellularLocation>
        <location evidence="1 6">Membrane</location>
        <topology evidence="1 6">Multi-pass membrane protein</topology>
    </subcellularLocation>
</comment>
<evidence type="ECO:0000256" key="6">
    <source>
        <dbReference type="RuleBase" id="RU367008"/>
    </source>
</evidence>
<evidence type="ECO:0000256" key="1">
    <source>
        <dbReference type="ARBA" id="ARBA00004141"/>
    </source>
</evidence>
<accession>A0A485L6X0</accession>
<evidence type="ECO:0000256" key="5">
    <source>
        <dbReference type="ARBA" id="ARBA00023136"/>
    </source>
</evidence>
<comment type="similarity">
    <text evidence="2 6">Belongs to the OST5 family.</text>
</comment>
<evidence type="ECO:0000256" key="3">
    <source>
        <dbReference type="ARBA" id="ARBA00022692"/>
    </source>
</evidence>
<keyword evidence="4 6" id="KW-1133">Transmembrane helix</keyword>
<feature type="transmembrane region" description="Helical" evidence="6">
    <location>
        <begin position="45"/>
        <end position="70"/>
    </location>
</feature>
<reference evidence="7" key="2">
    <citation type="submission" date="2019-06" db="EMBL/GenBank/DDBJ databases">
        <title>Genomics analysis of Aphanomyces spp. identifies a new class of oomycete effector associated with host adaptation.</title>
        <authorList>
            <person name="Gaulin E."/>
        </authorList>
    </citation>
    <scope>NUCLEOTIDE SEQUENCE</scope>
    <source>
        <strain evidence="7">CBS 578.67</strain>
    </source>
</reference>
<keyword evidence="3 6" id="KW-0812">Transmembrane</keyword>
<reference evidence="8 9" key="1">
    <citation type="submission" date="2019-03" db="EMBL/GenBank/DDBJ databases">
        <authorList>
            <person name="Gaulin E."/>
            <person name="Dumas B."/>
        </authorList>
    </citation>
    <scope>NUCLEOTIDE SEQUENCE [LARGE SCALE GENOMIC DNA]</scope>
    <source>
        <strain evidence="8">CBS 568.67</strain>
    </source>
</reference>